<protein>
    <recommendedName>
        <fullName evidence="4">Zinc finger, GRF-type</fullName>
    </recommendedName>
</protein>
<proteinExistence type="predicted"/>
<organism evidence="2 3">
    <name type="scientific">Sesamum alatum</name>
    <dbReference type="NCBI Taxonomy" id="300844"/>
    <lineage>
        <taxon>Eukaryota</taxon>
        <taxon>Viridiplantae</taxon>
        <taxon>Streptophyta</taxon>
        <taxon>Embryophyta</taxon>
        <taxon>Tracheophyta</taxon>
        <taxon>Spermatophyta</taxon>
        <taxon>Magnoliopsida</taxon>
        <taxon>eudicotyledons</taxon>
        <taxon>Gunneridae</taxon>
        <taxon>Pentapetalae</taxon>
        <taxon>asterids</taxon>
        <taxon>lamiids</taxon>
        <taxon>Lamiales</taxon>
        <taxon>Pedaliaceae</taxon>
        <taxon>Sesamum</taxon>
    </lineage>
</organism>
<name>A0AAE1YSR2_9LAMI</name>
<keyword evidence="1" id="KW-1133">Transmembrane helix</keyword>
<comment type="caution">
    <text evidence="2">The sequence shown here is derived from an EMBL/GenBank/DDBJ whole genome shotgun (WGS) entry which is preliminary data.</text>
</comment>
<reference evidence="2" key="1">
    <citation type="submission" date="2020-06" db="EMBL/GenBank/DDBJ databases">
        <authorList>
            <person name="Li T."/>
            <person name="Hu X."/>
            <person name="Zhang T."/>
            <person name="Song X."/>
            <person name="Zhang H."/>
            <person name="Dai N."/>
            <person name="Sheng W."/>
            <person name="Hou X."/>
            <person name="Wei L."/>
        </authorList>
    </citation>
    <scope>NUCLEOTIDE SEQUENCE</scope>
    <source>
        <strain evidence="2">3651</strain>
        <tissue evidence="2">Leaf</tissue>
    </source>
</reference>
<accession>A0AAE1YSR2</accession>
<reference evidence="2" key="2">
    <citation type="journal article" date="2024" name="Plant">
        <title>Genomic evolution and insights into agronomic trait innovations of Sesamum species.</title>
        <authorList>
            <person name="Miao H."/>
            <person name="Wang L."/>
            <person name="Qu L."/>
            <person name="Liu H."/>
            <person name="Sun Y."/>
            <person name="Le M."/>
            <person name="Wang Q."/>
            <person name="Wei S."/>
            <person name="Zheng Y."/>
            <person name="Lin W."/>
            <person name="Duan Y."/>
            <person name="Cao H."/>
            <person name="Xiong S."/>
            <person name="Wang X."/>
            <person name="Wei L."/>
            <person name="Li C."/>
            <person name="Ma Q."/>
            <person name="Ju M."/>
            <person name="Zhao R."/>
            <person name="Li G."/>
            <person name="Mu C."/>
            <person name="Tian Q."/>
            <person name="Mei H."/>
            <person name="Zhang T."/>
            <person name="Gao T."/>
            <person name="Zhang H."/>
        </authorList>
    </citation>
    <scope>NUCLEOTIDE SEQUENCE</scope>
    <source>
        <strain evidence="2">3651</strain>
    </source>
</reference>
<feature type="transmembrane region" description="Helical" evidence="1">
    <location>
        <begin position="93"/>
        <end position="112"/>
    </location>
</feature>
<evidence type="ECO:0008006" key="4">
    <source>
        <dbReference type="Google" id="ProtNLM"/>
    </source>
</evidence>
<evidence type="ECO:0000313" key="3">
    <source>
        <dbReference type="Proteomes" id="UP001293254"/>
    </source>
</evidence>
<keyword evidence="1" id="KW-0812">Transmembrane</keyword>
<sequence>MHPFELMIRRQMEEVVLWTSWTNNSPEHRFQGCPGVMGKYCGTFQWVDPPMCRRVVDVIPGLLKWLSAYEKAAMATNDHAARLEACLRGSRRMLRLTLIGWIYPIILISLYARRG</sequence>
<dbReference type="Proteomes" id="UP001293254">
    <property type="component" value="Unassembled WGS sequence"/>
</dbReference>
<evidence type="ECO:0000256" key="1">
    <source>
        <dbReference type="SAM" id="Phobius"/>
    </source>
</evidence>
<evidence type="ECO:0000313" key="2">
    <source>
        <dbReference type="EMBL" id="KAK4434998.1"/>
    </source>
</evidence>
<gene>
    <name evidence="2" type="ORF">Salat_0662800</name>
</gene>
<dbReference type="AlphaFoldDB" id="A0AAE1YSR2"/>
<keyword evidence="3" id="KW-1185">Reference proteome</keyword>
<keyword evidence="1" id="KW-0472">Membrane</keyword>
<dbReference type="EMBL" id="JACGWO010000002">
    <property type="protein sequence ID" value="KAK4434998.1"/>
    <property type="molecule type" value="Genomic_DNA"/>
</dbReference>